<dbReference type="EMBL" id="LAZR01053682">
    <property type="protein sequence ID" value="KKK80221.1"/>
    <property type="molecule type" value="Genomic_DNA"/>
</dbReference>
<organism evidence="1">
    <name type="scientific">marine sediment metagenome</name>
    <dbReference type="NCBI Taxonomy" id="412755"/>
    <lineage>
        <taxon>unclassified sequences</taxon>
        <taxon>metagenomes</taxon>
        <taxon>ecological metagenomes</taxon>
    </lineage>
</organism>
<gene>
    <name evidence="1" type="ORF">LCGC14_2825660</name>
</gene>
<dbReference type="AlphaFoldDB" id="A0A0F9B6S8"/>
<protein>
    <submittedName>
        <fullName evidence="1">Uncharacterized protein</fullName>
    </submittedName>
</protein>
<comment type="caution">
    <text evidence="1">The sequence shown here is derived from an EMBL/GenBank/DDBJ whole genome shotgun (WGS) entry which is preliminary data.</text>
</comment>
<name>A0A0F9B6S8_9ZZZZ</name>
<proteinExistence type="predicted"/>
<reference evidence="1" key="1">
    <citation type="journal article" date="2015" name="Nature">
        <title>Complex archaea that bridge the gap between prokaryotes and eukaryotes.</title>
        <authorList>
            <person name="Spang A."/>
            <person name="Saw J.H."/>
            <person name="Jorgensen S.L."/>
            <person name="Zaremba-Niedzwiedzka K."/>
            <person name="Martijn J."/>
            <person name="Lind A.E."/>
            <person name="van Eijk R."/>
            <person name="Schleper C."/>
            <person name="Guy L."/>
            <person name="Ettema T.J."/>
        </authorList>
    </citation>
    <scope>NUCLEOTIDE SEQUENCE</scope>
</reference>
<sequence length="43" mass="5145">MHDVMGKDKIVTNPVRWWESKLTLPFLSELEYILELQAKDNKK</sequence>
<accession>A0A0F9B6S8</accession>
<evidence type="ECO:0000313" key="1">
    <source>
        <dbReference type="EMBL" id="KKK80221.1"/>
    </source>
</evidence>